<dbReference type="PANTHER" id="PTHR35151:SF2">
    <property type="entry name" value="ELONGATION FACTOR 1 BETA CENTRAL ACIDIC REGION EUKARYOTE DOMAIN-CONTAINING PROTEIN"/>
    <property type="match status" value="1"/>
</dbReference>
<evidence type="ECO:0000313" key="3">
    <source>
        <dbReference type="Proteomes" id="UP000887568"/>
    </source>
</evidence>
<evidence type="ECO:0000256" key="1">
    <source>
        <dbReference type="SAM" id="MobiDB-lite"/>
    </source>
</evidence>
<dbReference type="Proteomes" id="UP000887568">
    <property type="component" value="Unplaced"/>
</dbReference>
<evidence type="ECO:0000313" key="2">
    <source>
        <dbReference type="EnsemblMetazoa" id="XP_038046061.1"/>
    </source>
</evidence>
<proteinExistence type="predicted"/>
<dbReference type="EnsemblMetazoa" id="XM_038190133.1">
    <property type="protein sequence ID" value="XP_038046061.1"/>
    <property type="gene ID" value="LOC119720461"/>
</dbReference>
<sequence length="1621" mass="167753">MSLVIPIVSVPVVEDVCLEDSQGSVSVTWDEITSAEGPPENITCTDSVGGQAVFPTGGSFGEGNHTVTCVLILPCGCIKVVEITFYVWVIPIVSVPVVEDACLEDSQGSVSVTWDEITSAEGPPENITCTDSVGGQAVSPTGGSFGEGNHTVTCVLILPCGCIKVVEITFYVWELPTVIVPVVEDQCIAESQGSVSVTWDEITVVGASHLNITCTDSVGGQEVSSTGGSFGVECHTVTCIVILPCGCVKEVTFTFYIWAIPRFDVPNVDDLYIAHGQASVPVTWDKVNATSTDGQAITCTDDAGGTSVTVTGGDFPAGSHNVTCTVTNDGNCTALAYFAFDVLDAPTTAAPTTTSITTTYQCEPTTAPEPTATPEPTTTTEPTITPELTTTKEPNTTQEPTTTPEPTLTPEPTTTPKPTTTPELTTTTVTTKPTTTVTTEPTPTVTTQPTTTVTTEPTTTVTTVPTTTVTTQPTTTVNTEPTTTVSTGPTTTVTTQPTTTVTTKPTTTVTTQPTTTVTTEPTTTVTTPTTTVTTEPTTTVTTQPTTTVTTEPTTTVTTEPTTAVTTGTTTCQCDGEPPVVTVPTVEDQCIYESQAPVSVTWDKVTATNIAAENISCSDSVGANVVSLTGGLFGVECHTVTCVFTLPCGCKIEESFYFSIEAIPVFTVPAVDDQYIAPGQASIPVQWDEVNATNSDGHAITCTDDAGGTNVTVTAGDFPAGSHNVNCTVTNDVTTEPTSSVSTEPTTSVSTEPTTSVSTEPTTTETTEPTTTVTREPTTTVTSETTTTVTTEPTTTVTTKPTTTVTSEPTTTVATQPTTTVTTEPTTTMTTEPTTTVTTGPTTTVPTQPTTTVITEPTTTAPPPTVNVPTVGLQCLAVDATTLSVTWTTVTAINAEGGNINCTDSGDGTGVTTSDGTFGAGSHTITCSVTLSEGCYGSNSFTFLVSATPIVHVPTVGSKCADVGASTASVTWPAVTATNAAGGSISCSDSGDGAGVTTTGGTFGVGSHTVTCIVTNSGNCTGSSSFTFVVAASPSVTVPSVGPQCTDEGYATVTVPWAAVTATNAAGANITCTDSGGGTGVTTSGGTFGLGSHKITCSVTNSNGCPGSKSFTFVVSASPSISVPVVPVSCTSPNQVTSTVSWSPVTGTNTNGQAIQCTSSALPVFLVGGNFPVGSHTITCTVTNSGGCMASKGFAVVVVESPSLAVPDVADQCTDFSVATATLSWPAVYGTNLGGQAISCSEGGIDVPLSGGIAFAVGAHTVICQVTNNGCSVSQSFSFTVRQSPILNLPIVDNRCAVSWWVYAQVSWPRVTATHSDNNQIVCIAWGISMPLTGGWWYLQDYTHVHTCAVTNNAGCTAVGAFDFYVFAKPRITVPLVTNQCTLPGHNDVVVSWPAVTGRYLDDQSISCTDQNGNGVPLSGGISFGVGSHTVTCGVTVEICSTSESFSFSVYEGNYVPFGTAVGDRRLSQEQQPRSLSSNKDLISRTISPPNFFPYCNELHEQIYFTDNGVIVFSNAQSLYKRGYPGTTKTFFRGPTKMIAPFWADVNSRRFSQTKNVFFQVYVGSGSTMLSTLSSIVSARYGSFTAAWALVITWRYVEALSPDKSRREGGSQSLHQAKHDKQ</sequence>
<dbReference type="GeneID" id="119720461"/>
<organism evidence="2 3">
    <name type="scientific">Patiria miniata</name>
    <name type="common">Bat star</name>
    <name type="synonym">Asterina miniata</name>
    <dbReference type="NCBI Taxonomy" id="46514"/>
    <lineage>
        <taxon>Eukaryota</taxon>
        <taxon>Metazoa</taxon>
        <taxon>Echinodermata</taxon>
        <taxon>Eleutherozoa</taxon>
        <taxon>Asterozoa</taxon>
        <taxon>Asteroidea</taxon>
        <taxon>Valvatacea</taxon>
        <taxon>Valvatida</taxon>
        <taxon>Asterinidae</taxon>
        <taxon>Patiria</taxon>
    </lineage>
</organism>
<reference evidence="2" key="1">
    <citation type="submission" date="2022-11" db="UniProtKB">
        <authorList>
            <consortium name="EnsemblMetazoa"/>
        </authorList>
    </citation>
    <scope>IDENTIFICATION</scope>
</reference>
<protein>
    <submittedName>
        <fullName evidence="2">Uncharacterized protein</fullName>
    </submittedName>
</protein>
<keyword evidence="3" id="KW-1185">Reference proteome</keyword>
<feature type="region of interest" description="Disordered" evidence="1">
    <location>
        <begin position="730"/>
        <end position="864"/>
    </location>
</feature>
<feature type="compositionally biased region" description="Low complexity" evidence="1">
    <location>
        <begin position="730"/>
        <end position="858"/>
    </location>
</feature>
<dbReference type="PANTHER" id="PTHR35151">
    <property type="entry name" value="ELONGATION FACTOR 1 BETA CENTRAL ACIDIC REGION EUKARYOTE DOMAIN-CONTAINING PROTEIN"/>
    <property type="match status" value="1"/>
</dbReference>
<feature type="region of interest" description="Disordered" evidence="1">
    <location>
        <begin position="362"/>
        <end position="556"/>
    </location>
</feature>
<feature type="compositionally biased region" description="Low complexity" evidence="1">
    <location>
        <begin position="362"/>
        <end position="406"/>
    </location>
</feature>
<feature type="compositionally biased region" description="Low complexity" evidence="1">
    <location>
        <begin position="416"/>
        <end position="556"/>
    </location>
</feature>
<accession>A0A913Z4X5</accession>
<dbReference type="RefSeq" id="XP_038046061.1">
    <property type="nucleotide sequence ID" value="XM_038190133.1"/>
</dbReference>
<name>A0A913Z4X5_PATMI</name>